<accession>A0A0E9Q6M8</accession>
<organism evidence="1">
    <name type="scientific">Anguilla anguilla</name>
    <name type="common">European freshwater eel</name>
    <name type="synonym">Muraena anguilla</name>
    <dbReference type="NCBI Taxonomy" id="7936"/>
    <lineage>
        <taxon>Eukaryota</taxon>
        <taxon>Metazoa</taxon>
        <taxon>Chordata</taxon>
        <taxon>Craniata</taxon>
        <taxon>Vertebrata</taxon>
        <taxon>Euteleostomi</taxon>
        <taxon>Actinopterygii</taxon>
        <taxon>Neopterygii</taxon>
        <taxon>Teleostei</taxon>
        <taxon>Anguilliformes</taxon>
        <taxon>Anguillidae</taxon>
        <taxon>Anguilla</taxon>
    </lineage>
</organism>
<reference evidence="1" key="1">
    <citation type="submission" date="2014-11" db="EMBL/GenBank/DDBJ databases">
        <authorList>
            <person name="Amaro Gonzalez C."/>
        </authorList>
    </citation>
    <scope>NUCLEOTIDE SEQUENCE</scope>
</reference>
<protein>
    <submittedName>
        <fullName evidence="1">Uncharacterized protein</fullName>
    </submittedName>
</protein>
<dbReference type="EMBL" id="GBXM01096036">
    <property type="protein sequence ID" value="JAH12541.1"/>
    <property type="molecule type" value="Transcribed_RNA"/>
</dbReference>
<proteinExistence type="predicted"/>
<name>A0A0E9Q6M8_ANGAN</name>
<evidence type="ECO:0000313" key="1">
    <source>
        <dbReference type="EMBL" id="JAH12541.1"/>
    </source>
</evidence>
<sequence>MCFNECVCTSLQSSRDTNRLYYQAPTYTEQMDSVCSVLFLLLLNCCQNPLFCYS</sequence>
<dbReference type="AlphaFoldDB" id="A0A0E9Q6M8"/>
<reference evidence="1" key="2">
    <citation type="journal article" date="2015" name="Fish Shellfish Immunol.">
        <title>Early steps in the European eel (Anguilla anguilla)-Vibrio vulnificus interaction in the gills: Role of the RtxA13 toxin.</title>
        <authorList>
            <person name="Callol A."/>
            <person name="Pajuelo D."/>
            <person name="Ebbesson L."/>
            <person name="Teles M."/>
            <person name="MacKenzie S."/>
            <person name="Amaro C."/>
        </authorList>
    </citation>
    <scope>NUCLEOTIDE SEQUENCE</scope>
</reference>